<dbReference type="OrthoDB" id="9785745at2"/>
<dbReference type="Gene3D" id="1.10.10.10">
    <property type="entry name" value="Winged helix-like DNA-binding domain superfamily/Winged helix DNA-binding domain"/>
    <property type="match status" value="1"/>
</dbReference>
<evidence type="ECO:0000256" key="4">
    <source>
        <dbReference type="ARBA" id="ARBA00023163"/>
    </source>
</evidence>
<keyword evidence="2" id="KW-0805">Transcription regulation</keyword>
<dbReference type="GO" id="GO:0000976">
    <property type="term" value="F:transcription cis-regulatory region binding"/>
    <property type="evidence" value="ECO:0007669"/>
    <property type="project" value="TreeGrafter"/>
</dbReference>
<reference evidence="6 7" key="1">
    <citation type="journal article" date="2017" name="Genome Announc.">
        <title>Draft Genome Sequence of Romboutsia weinsteinii sp. nov. Strain CCRI-19649(T) Isolated from Surface Water.</title>
        <authorList>
            <person name="Maheux A.F."/>
            <person name="Boudreau D.K."/>
            <person name="Berube E."/>
            <person name="Boissinot M."/>
            <person name="Cantin P."/>
            <person name="Raymond F."/>
            <person name="Corbeil J."/>
            <person name="Omar R.F."/>
            <person name="Bergeron M.G."/>
        </authorList>
    </citation>
    <scope>NUCLEOTIDE SEQUENCE [LARGE SCALE GENOMIC DNA]</scope>
    <source>
        <strain evidence="6 7">CCRI-19649</strain>
    </source>
</reference>
<dbReference type="InterPro" id="IPR036390">
    <property type="entry name" value="WH_DNA-bd_sf"/>
</dbReference>
<dbReference type="InterPro" id="IPR005119">
    <property type="entry name" value="LysR_subst-bd"/>
</dbReference>
<organism evidence="6 7">
    <name type="scientific">Romboutsia weinsteinii</name>
    <dbReference type="NCBI Taxonomy" id="2020949"/>
    <lineage>
        <taxon>Bacteria</taxon>
        <taxon>Bacillati</taxon>
        <taxon>Bacillota</taxon>
        <taxon>Clostridia</taxon>
        <taxon>Peptostreptococcales</taxon>
        <taxon>Peptostreptococcaceae</taxon>
        <taxon>Romboutsia</taxon>
    </lineage>
</organism>
<comment type="similarity">
    <text evidence="1">Belongs to the LysR transcriptional regulatory family.</text>
</comment>
<accession>A0A371J043</accession>
<dbReference type="RefSeq" id="WP_094367305.1">
    <property type="nucleotide sequence ID" value="NZ_NOJY02000034.1"/>
</dbReference>
<dbReference type="PROSITE" id="PS50931">
    <property type="entry name" value="HTH_LYSR"/>
    <property type="match status" value="1"/>
</dbReference>
<dbReference type="Pfam" id="PF03466">
    <property type="entry name" value="LysR_substrate"/>
    <property type="match status" value="1"/>
</dbReference>
<dbReference type="AlphaFoldDB" id="A0A371J043"/>
<dbReference type="InterPro" id="IPR000847">
    <property type="entry name" value="LysR_HTH_N"/>
</dbReference>
<keyword evidence="4" id="KW-0804">Transcription</keyword>
<dbReference type="EMBL" id="NOJY02000034">
    <property type="protein sequence ID" value="RDY26130.1"/>
    <property type="molecule type" value="Genomic_DNA"/>
</dbReference>
<dbReference type="PANTHER" id="PTHR30126:SF39">
    <property type="entry name" value="HTH-TYPE TRANSCRIPTIONAL REGULATOR CYSL"/>
    <property type="match status" value="1"/>
</dbReference>
<name>A0A371J043_9FIRM</name>
<dbReference type="Proteomes" id="UP000215694">
    <property type="component" value="Unassembled WGS sequence"/>
</dbReference>
<proteinExistence type="inferred from homology"/>
<dbReference type="InterPro" id="IPR036388">
    <property type="entry name" value="WH-like_DNA-bd_sf"/>
</dbReference>
<sequence length="295" mass="33315">MLEELKTFIAVVEYKNFTKAGLHLNLSQPSVSTHIKNLENHFGVILIDRSIKQKTIFITESGYILYKRAKEIVHLLDVAYQEVRHVSDSIKGHLKVGASLTIGEYILPKFLSIFSEKYPDIEVELFIENTSTVCSKLSNLILDMGLIEGTISSFNFEQNYFLKDKMVLATPYNSNLLNGDFSVAKLQNQTWIAREAGSGTRESLNLFLNANEIIPKHIMVLGSNYAVKEAVRNNLGITVISSLITSPSVENNELSTIELDDIYNRHFSCITPKNITLSKVCQVFIEELKEYTLTL</sequence>
<evidence type="ECO:0000256" key="3">
    <source>
        <dbReference type="ARBA" id="ARBA00023125"/>
    </source>
</evidence>
<dbReference type="PANTHER" id="PTHR30126">
    <property type="entry name" value="HTH-TYPE TRANSCRIPTIONAL REGULATOR"/>
    <property type="match status" value="1"/>
</dbReference>
<comment type="caution">
    <text evidence="6">The sequence shown here is derived from an EMBL/GenBank/DDBJ whole genome shotgun (WGS) entry which is preliminary data.</text>
</comment>
<protein>
    <submittedName>
        <fullName evidence="6">LysR family transcriptional regulator</fullName>
    </submittedName>
</protein>
<dbReference type="PRINTS" id="PR00039">
    <property type="entry name" value="HTHLYSR"/>
</dbReference>
<dbReference type="GO" id="GO:0003700">
    <property type="term" value="F:DNA-binding transcription factor activity"/>
    <property type="evidence" value="ECO:0007669"/>
    <property type="project" value="InterPro"/>
</dbReference>
<dbReference type="Gene3D" id="3.40.190.290">
    <property type="match status" value="1"/>
</dbReference>
<evidence type="ECO:0000313" key="6">
    <source>
        <dbReference type="EMBL" id="RDY26130.1"/>
    </source>
</evidence>
<dbReference type="Pfam" id="PF00126">
    <property type="entry name" value="HTH_1"/>
    <property type="match status" value="1"/>
</dbReference>
<dbReference type="SUPFAM" id="SSF53850">
    <property type="entry name" value="Periplasmic binding protein-like II"/>
    <property type="match status" value="1"/>
</dbReference>
<evidence type="ECO:0000259" key="5">
    <source>
        <dbReference type="PROSITE" id="PS50931"/>
    </source>
</evidence>
<evidence type="ECO:0000256" key="1">
    <source>
        <dbReference type="ARBA" id="ARBA00009437"/>
    </source>
</evidence>
<gene>
    <name evidence="6" type="ORF">CHL78_014730</name>
</gene>
<keyword evidence="3" id="KW-0238">DNA-binding</keyword>
<feature type="domain" description="HTH lysR-type" evidence="5">
    <location>
        <begin position="1"/>
        <end position="50"/>
    </location>
</feature>
<evidence type="ECO:0000313" key="7">
    <source>
        <dbReference type="Proteomes" id="UP000215694"/>
    </source>
</evidence>
<evidence type="ECO:0000256" key="2">
    <source>
        <dbReference type="ARBA" id="ARBA00023015"/>
    </source>
</evidence>
<keyword evidence="7" id="KW-1185">Reference proteome</keyword>
<dbReference type="SUPFAM" id="SSF46785">
    <property type="entry name" value="Winged helix' DNA-binding domain"/>
    <property type="match status" value="1"/>
</dbReference>